<dbReference type="InterPro" id="IPR001094">
    <property type="entry name" value="Flavdoxin-like"/>
</dbReference>
<keyword evidence="7" id="KW-1185">Reference proteome</keyword>
<gene>
    <name evidence="6" type="ORF">CYR75_14280</name>
</gene>
<dbReference type="InterPro" id="IPR008254">
    <property type="entry name" value="Flavodoxin/NO_synth"/>
</dbReference>
<reference evidence="7" key="1">
    <citation type="submission" date="2017-12" db="EMBL/GenBank/DDBJ databases">
        <title>Genomic analysis of Paracoccus sp. CBA4604.</title>
        <authorList>
            <person name="Roh S.W."/>
            <person name="Kim J.Y."/>
            <person name="Kim J.S."/>
        </authorList>
    </citation>
    <scope>NUCLEOTIDE SEQUENCE [LARGE SCALE GENOMIC DNA]</scope>
    <source>
        <strain evidence="7">CBA4604</strain>
    </source>
</reference>
<organism evidence="6 7">
    <name type="scientific">Paracoccus jeotgali</name>
    <dbReference type="NCBI Taxonomy" id="2065379"/>
    <lineage>
        <taxon>Bacteria</taxon>
        <taxon>Pseudomonadati</taxon>
        <taxon>Pseudomonadota</taxon>
        <taxon>Alphaproteobacteria</taxon>
        <taxon>Rhodobacterales</taxon>
        <taxon>Paracoccaceae</taxon>
        <taxon>Paracoccus</taxon>
    </lineage>
</organism>
<evidence type="ECO:0000256" key="1">
    <source>
        <dbReference type="ARBA" id="ARBA00001917"/>
    </source>
</evidence>
<evidence type="ECO:0000259" key="5">
    <source>
        <dbReference type="PROSITE" id="PS50902"/>
    </source>
</evidence>
<dbReference type="GO" id="GO:0050660">
    <property type="term" value="F:flavin adenine dinucleotide binding"/>
    <property type="evidence" value="ECO:0007669"/>
    <property type="project" value="TreeGrafter"/>
</dbReference>
<dbReference type="OrthoDB" id="9816402at2"/>
<dbReference type="PROSITE" id="PS50902">
    <property type="entry name" value="FLAVODOXIN_LIKE"/>
    <property type="match status" value="1"/>
</dbReference>
<dbReference type="InterPro" id="IPR029039">
    <property type="entry name" value="Flavoprotein-like_sf"/>
</dbReference>
<dbReference type="Gene3D" id="3.40.50.360">
    <property type="match status" value="1"/>
</dbReference>
<dbReference type="GO" id="GO:0010181">
    <property type="term" value="F:FMN binding"/>
    <property type="evidence" value="ECO:0007669"/>
    <property type="project" value="InterPro"/>
</dbReference>
<evidence type="ECO:0000313" key="6">
    <source>
        <dbReference type="EMBL" id="AUM75303.1"/>
    </source>
</evidence>
<keyword evidence="3" id="KW-0288">FMN</keyword>
<dbReference type="Proteomes" id="UP000234882">
    <property type="component" value="Chromosome"/>
</dbReference>
<dbReference type="Pfam" id="PF00258">
    <property type="entry name" value="Flavodoxin_1"/>
    <property type="match status" value="1"/>
</dbReference>
<evidence type="ECO:0000256" key="2">
    <source>
        <dbReference type="ARBA" id="ARBA00022630"/>
    </source>
</evidence>
<dbReference type="EMBL" id="CP025583">
    <property type="protein sequence ID" value="AUM75303.1"/>
    <property type="molecule type" value="Genomic_DNA"/>
</dbReference>
<dbReference type="KEGG" id="paru:CYR75_14280"/>
<dbReference type="GO" id="GO:0016491">
    <property type="term" value="F:oxidoreductase activity"/>
    <property type="evidence" value="ECO:0007669"/>
    <property type="project" value="TreeGrafter"/>
</dbReference>
<name>A0A2K9MI51_9RHOB</name>
<evidence type="ECO:0000256" key="3">
    <source>
        <dbReference type="ARBA" id="ARBA00022643"/>
    </source>
</evidence>
<dbReference type="PANTHER" id="PTHR19384:SF128">
    <property type="entry name" value="NADPH OXIDOREDUCTASE A"/>
    <property type="match status" value="1"/>
</dbReference>
<feature type="domain" description="Flavodoxin-like" evidence="5">
    <location>
        <begin position="3"/>
        <end position="144"/>
    </location>
</feature>
<accession>A0A2K9MI51</accession>
<keyword evidence="2" id="KW-0285">Flavoprotein</keyword>
<keyword evidence="4" id="KW-0813">Transport</keyword>
<proteinExistence type="predicted"/>
<dbReference type="AlphaFoldDB" id="A0A2K9MI51"/>
<keyword evidence="4" id="KW-0249">Electron transport</keyword>
<dbReference type="GO" id="GO:0005829">
    <property type="term" value="C:cytosol"/>
    <property type="evidence" value="ECO:0007669"/>
    <property type="project" value="TreeGrafter"/>
</dbReference>
<dbReference type="RefSeq" id="WP_101500645.1">
    <property type="nucleotide sequence ID" value="NZ_CP025583.1"/>
</dbReference>
<dbReference type="SUPFAM" id="SSF52218">
    <property type="entry name" value="Flavoproteins"/>
    <property type="match status" value="1"/>
</dbReference>
<evidence type="ECO:0000256" key="4">
    <source>
        <dbReference type="ARBA" id="ARBA00022982"/>
    </source>
</evidence>
<comment type="cofactor">
    <cofactor evidence="1">
        <name>FMN</name>
        <dbReference type="ChEBI" id="CHEBI:58210"/>
    </cofactor>
</comment>
<dbReference type="PANTHER" id="PTHR19384">
    <property type="entry name" value="NITRIC OXIDE SYNTHASE-RELATED"/>
    <property type="match status" value="1"/>
</dbReference>
<dbReference type="PRINTS" id="PR00369">
    <property type="entry name" value="FLAVODOXIN"/>
</dbReference>
<evidence type="ECO:0000313" key="7">
    <source>
        <dbReference type="Proteomes" id="UP000234882"/>
    </source>
</evidence>
<sequence length="155" mass="16522">MNITVLYGTETGNAEMLAEDVAAHLEGAHEVACTNLSDFAPADFDPGQFYLVICSTYGDGELPASAKPFAEAMEAEMPDLAGVHFAIFGLGDTEYEDTHNFGSRIIAEMLQARGASQIGERVLHDASGGDMADDLAMDWADSVVELAAQQMKEDA</sequence>
<protein>
    <submittedName>
        <fullName evidence="6">Nitric oxide synthase</fullName>
    </submittedName>
</protein>